<dbReference type="PATRIC" id="fig|570156.3.peg.1457"/>
<dbReference type="OrthoDB" id="6331533at2"/>
<evidence type="ECO:0000313" key="3">
    <source>
        <dbReference type="Proteomes" id="UP000050378"/>
    </source>
</evidence>
<dbReference type="InterPro" id="IPR016922">
    <property type="entry name" value="UCP029505"/>
</dbReference>
<dbReference type="STRING" id="570156.AOG27_17665"/>
<accession>A0A0P7DWC5</accession>
<keyword evidence="1" id="KW-1133">Transmembrane helix</keyword>
<dbReference type="PIRSF" id="PIRSF029505">
    <property type="entry name" value="UCP029505"/>
    <property type="match status" value="1"/>
</dbReference>
<comment type="caution">
    <text evidence="2">The sequence shown here is derived from an EMBL/GenBank/DDBJ whole genome shotgun (WGS) entry which is preliminary data.</text>
</comment>
<proteinExistence type="predicted"/>
<feature type="transmembrane region" description="Helical" evidence="1">
    <location>
        <begin position="12"/>
        <end position="29"/>
    </location>
</feature>
<dbReference type="Proteomes" id="UP000050378">
    <property type="component" value="Unassembled WGS sequence"/>
</dbReference>
<evidence type="ECO:0000256" key="1">
    <source>
        <dbReference type="SAM" id="Phobius"/>
    </source>
</evidence>
<protein>
    <submittedName>
        <fullName evidence="2">Uncharacterized protein</fullName>
    </submittedName>
</protein>
<evidence type="ECO:0000313" key="2">
    <source>
        <dbReference type="EMBL" id="KPM81780.1"/>
    </source>
</evidence>
<dbReference type="AlphaFoldDB" id="A0A0P7DWC5"/>
<dbReference type="RefSeq" id="WP_054554318.1">
    <property type="nucleotide sequence ID" value="NZ_LJTC01000013.1"/>
</dbReference>
<reference evidence="2 3" key="1">
    <citation type="submission" date="2015-09" db="EMBL/GenBank/DDBJ databases">
        <title>Draft Genome Sequence of Pseudoalteromonas lipolytica UCD-48B.</title>
        <authorList>
            <person name="Krusor M."/>
            <person name="Coil D.A."/>
            <person name="Lang J.M."/>
            <person name="Eisen J.A."/>
            <person name="Alexiev A."/>
        </authorList>
    </citation>
    <scope>NUCLEOTIDE SEQUENCE [LARGE SCALE GENOMIC DNA]</scope>
    <source>
        <strain evidence="2 3">UCD-48B</strain>
    </source>
</reference>
<keyword evidence="1" id="KW-0472">Membrane</keyword>
<sequence>MARLQATWWQRKKYVLHAVVLALPVWFIYQSLNPQFPALWQEQQAGEFKIAPMPLNEDAPYSHHNEYVKDFFIAFNQGDISNVRQAYLNIGQAPLALTEFAKDEEGIMHGTNHGQHAHAIAPKTISADDKLWITIQTWQGQLHTLKWDIPSQFITQ</sequence>
<name>A0A0P7DWC5_9GAMM</name>
<organism evidence="2 3">
    <name type="scientific">Pseudoalteromonas lipolytica</name>
    <dbReference type="NCBI Taxonomy" id="570156"/>
    <lineage>
        <taxon>Bacteria</taxon>
        <taxon>Pseudomonadati</taxon>
        <taxon>Pseudomonadota</taxon>
        <taxon>Gammaproteobacteria</taxon>
        <taxon>Alteromonadales</taxon>
        <taxon>Pseudoalteromonadaceae</taxon>
        <taxon>Pseudoalteromonas</taxon>
    </lineage>
</organism>
<keyword evidence="1" id="KW-0812">Transmembrane</keyword>
<dbReference type="EMBL" id="LJTC01000013">
    <property type="protein sequence ID" value="KPM81780.1"/>
    <property type="molecule type" value="Genomic_DNA"/>
</dbReference>
<gene>
    <name evidence="2" type="ORF">AOG27_17665</name>
</gene>